<reference evidence="1" key="1">
    <citation type="journal article" date="2022" name="Plant J.">
        <title>Strategies of tolerance reflected in two North American maple genomes.</title>
        <authorList>
            <person name="McEvoy S.L."/>
            <person name="Sezen U.U."/>
            <person name="Trouern-Trend A."/>
            <person name="McMahon S.M."/>
            <person name="Schaberg P.G."/>
            <person name="Yang J."/>
            <person name="Wegrzyn J.L."/>
            <person name="Swenson N.G."/>
        </authorList>
    </citation>
    <scope>NUCLEOTIDE SEQUENCE</scope>
    <source>
        <strain evidence="1">91603</strain>
    </source>
</reference>
<accession>A0AAD5JCW3</accession>
<reference evidence="1" key="2">
    <citation type="submission" date="2023-02" db="EMBL/GenBank/DDBJ databases">
        <authorList>
            <person name="Swenson N.G."/>
            <person name="Wegrzyn J.L."/>
            <person name="Mcevoy S.L."/>
        </authorList>
    </citation>
    <scope>NUCLEOTIDE SEQUENCE</scope>
    <source>
        <strain evidence="1">91603</strain>
        <tissue evidence="1">Leaf</tissue>
    </source>
</reference>
<keyword evidence="2" id="KW-1185">Reference proteome</keyword>
<proteinExistence type="predicted"/>
<evidence type="ECO:0000313" key="2">
    <source>
        <dbReference type="Proteomes" id="UP001064489"/>
    </source>
</evidence>
<comment type="caution">
    <text evidence="1">The sequence shown here is derived from an EMBL/GenBank/DDBJ whole genome shotgun (WGS) entry which is preliminary data.</text>
</comment>
<organism evidence="1 2">
    <name type="scientific">Acer negundo</name>
    <name type="common">Box elder</name>
    <dbReference type="NCBI Taxonomy" id="4023"/>
    <lineage>
        <taxon>Eukaryota</taxon>
        <taxon>Viridiplantae</taxon>
        <taxon>Streptophyta</taxon>
        <taxon>Embryophyta</taxon>
        <taxon>Tracheophyta</taxon>
        <taxon>Spermatophyta</taxon>
        <taxon>Magnoliopsida</taxon>
        <taxon>eudicotyledons</taxon>
        <taxon>Gunneridae</taxon>
        <taxon>Pentapetalae</taxon>
        <taxon>rosids</taxon>
        <taxon>malvids</taxon>
        <taxon>Sapindales</taxon>
        <taxon>Sapindaceae</taxon>
        <taxon>Hippocastanoideae</taxon>
        <taxon>Acereae</taxon>
        <taxon>Acer</taxon>
    </lineage>
</organism>
<dbReference type="EMBL" id="JAJSOW010000003">
    <property type="protein sequence ID" value="KAI9193895.1"/>
    <property type="molecule type" value="Genomic_DNA"/>
</dbReference>
<name>A0AAD5JCW3_ACENE</name>
<protein>
    <submittedName>
        <fullName evidence="1">Uncharacterized protein</fullName>
    </submittedName>
</protein>
<dbReference type="AlphaFoldDB" id="A0AAD5JCW3"/>
<dbReference type="Proteomes" id="UP001064489">
    <property type="component" value="Chromosome 1"/>
</dbReference>
<sequence>MRLYIDSNFPLSLSQTLAAAALLFVADAVRLPNPPATAGLSVHLKWVTRRRLSCSSASSQPLALDFSMSRRRAPRKFWRSLSSENMTLV</sequence>
<evidence type="ECO:0000313" key="1">
    <source>
        <dbReference type="EMBL" id="KAI9193895.1"/>
    </source>
</evidence>
<gene>
    <name evidence="1" type="ORF">LWI28_001116</name>
</gene>